<organism evidence="1 2">
    <name type="scientific">Acinetobacter tibetensis</name>
    <dbReference type="NCBI Taxonomy" id="2943497"/>
    <lineage>
        <taxon>Bacteria</taxon>
        <taxon>Pseudomonadati</taxon>
        <taxon>Pseudomonadota</taxon>
        <taxon>Gammaproteobacteria</taxon>
        <taxon>Moraxellales</taxon>
        <taxon>Moraxellaceae</taxon>
        <taxon>Acinetobacter</taxon>
    </lineage>
</organism>
<dbReference type="RefSeq" id="WP_252218684.1">
    <property type="nucleotide sequence ID" value="NZ_CP098732.1"/>
</dbReference>
<dbReference type="EMBL" id="CP098732">
    <property type="protein sequence ID" value="USE82019.1"/>
    <property type="molecule type" value="Genomic_DNA"/>
</dbReference>
<name>A0AAE9LNZ4_9GAMM</name>
<accession>A0AAE9LNZ4</accession>
<keyword evidence="2" id="KW-1185">Reference proteome</keyword>
<dbReference type="KEGG" id="atz:M5E07_09310"/>
<protein>
    <submittedName>
        <fullName evidence="1">Uncharacterized protein</fullName>
    </submittedName>
</protein>
<sequence>MSVIPSLAAGLAQLQALSTYIDQGSSNATFVFYSDTKPASIDVAASTSAALVTLTLPKPCFKQLNTDSIELNQTDAALVTKAGAAVWARLYNGAGLAVADFAVGTDISLANPTLVLGATLMMNSIVLKPTTV</sequence>
<gene>
    <name evidence="1" type="ORF">M5E07_09310</name>
</gene>
<reference evidence="1" key="1">
    <citation type="submission" date="2022-06" db="EMBL/GenBank/DDBJ databases">
        <title>Isolation, identification and characterization of iprodione-degrading strains in Lhasa, Tibet.</title>
        <authorList>
            <person name="Pan H."/>
        </authorList>
    </citation>
    <scope>NUCLEOTIDE SEQUENCE</scope>
    <source>
        <strain evidence="1">Y-23</strain>
    </source>
</reference>
<evidence type="ECO:0000313" key="1">
    <source>
        <dbReference type="EMBL" id="USE82019.1"/>
    </source>
</evidence>
<dbReference type="Proteomes" id="UP001056716">
    <property type="component" value="Chromosome"/>
</dbReference>
<evidence type="ECO:0000313" key="2">
    <source>
        <dbReference type="Proteomes" id="UP001056716"/>
    </source>
</evidence>
<proteinExistence type="predicted"/>
<dbReference type="AlphaFoldDB" id="A0AAE9LNZ4"/>